<organism evidence="1 2">
    <name type="scientific">Halocaridina rubra</name>
    <name type="common">Hawaiian red shrimp</name>
    <dbReference type="NCBI Taxonomy" id="373956"/>
    <lineage>
        <taxon>Eukaryota</taxon>
        <taxon>Metazoa</taxon>
        <taxon>Ecdysozoa</taxon>
        <taxon>Arthropoda</taxon>
        <taxon>Crustacea</taxon>
        <taxon>Multicrustacea</taxon>
        <taxon>Malacostraca</taxon>
        <taxon>Eumalacostraca</taxon>
        <taxon>Eucarida</taxon>
        <taxon>Decapoda</taxon>
        <taxon>Pleocyemata</taxon>
        <taxon>Caridea</taxon>
        <taxon>Atyoidea</taxon>
        <taxon>Atyidae</taxon>
        <taxon>Halocaridina</taxon>
    </lineage>
</organism>
<feature type="non-terminal residue" evidence="1">
    <location>
        <position position="61"/>
    </location>
</feature>
<feature type="non-terminal residue" evidence="1">
    <location>
        <position position="1"/>
    </location>
</feature>
<comment type="caution">
    <text evidence="1">The sequence shown here is derived from an EMBL/GenBank/DDBJ whole genome shotgun (WGS) entry which is preliminary data.</text>
</comment>
<dbReference type="Proteomes" id="UP001381693">
    <property type="component" value="Unassembled WGS sequence"/>
</dbReference>
<accession>A0AAN8WQW3</accession>
<dbReference type="AlphaFoldDB" id="A0AAN8WQW3"/>
<keyword evidence="2" id="KW-1185">Reference proteome</keyword>
<evidence type="ECO:0000313" key="1">
    <source>
        <dbReference type="EMBL" id="KAK7070512.1"/>
    </source>
</evidence>
<protein>
    <submittedName>
        <fullName evidence="1">Uncharacterized protein</fullName>
    </submittedName>
</protein>
<dbReference type="EMBL" id="JAXCGZ010015333">
    <property type="protein sequence ID" value="KAK7070512.1"/>
    <property type="molecule type" value="Genomic_DNA"/>
</dbReference>
<evidence type="ECO:0000313" key="2">
    <source>
        <dbReference type="Proteomes" id="UP001381693"/>
    </source>
</evidence>
<sequence length="61" mass="6484">YGGAFLKKTAFLTGPIVWVKTNIIQDGVIALSSSAWPACLPASPFNVADAAYVAARPFDRE</sequence>
<name>A0AAN8WQW3_HALRR</name>
<reference evidence="1 2" key="1">
    <citation type="submission" date="2023-11" db="EMBL/GenBank/DDBJ databases">
        <title>Halocaridina rubra genome assembly.</title>
        <authorList>
            <person name="Smith C."/>
        </authorList>
    </citation>
    <scope>NUCLEOTIDE SEQUENCE [LARGE SCALE GENOMIC DNA]</scope>
    <source>
        <strain evidence="1">EP-1</strain>
        <tissue evidence="1">Whole</tissue>
    </source>
</reference>
<gene>
    <name evidence="1" type="ORF">SK128_001230</name>
</gene>
<proteinExistence type="predicted"/>